<dbReference type="EMBL" id="FOYS01000001">
    <property type="protein sequence ID" value="SFR36701.1"/>
    <property type="molecule type" value="Genomic_DNA"/>
</dbReference>
<organism evidence="1 2">
    <name type="scientific">Halogeometricum limi</name>
    <dbReference type="NCBI Taxonomy" id="555875"/>
    <lineage>
        <taxon>Archaea</taxon>
        <taxon>Methanobacteriati</taxon>
        <taxon>Methanobacteriota</taxon>
        <taxon>Stenosarchaea group</taxon>
        <taxon>Halobacteria</taxon>
        <taxon>Halobacteriales</taxon>
        <taxon>Haloferacaceae</taxon>
        <taxon>Halogeometricum</taxon>
    </lineage>
</organism>
<evidence type="ECO:0000313" key="2">
    <source>
        <dbReference type="Proteomes" id="UP000243250"/>
    </source>
</evidence>
<dbReference type="AlphaFoldDB" id="A0A1I6G3J8"/>
<gene>
    <name evidence="1" type="ORF">SAMN04488124_0807</name>
</gene>
<dbReference type="OrthoDB" id="313493at2157"/>
<dbReference type="Proteomes" id="UP000243250">
    <property type="component" value="Unassembled WGS sequence"/>
</dbReference>
<keyword evidence="2" id="KW-1185">Reference proteome</keyword>
<proteinExistence type="predicted"/>
<dbReference type="RefSeq" id="WP_089876951.1">
    <property type="nucleotide sequence ID" value="NZ_FOYS01000001.1"/>
</dbReference>
<name>A0A1I6G3J8_9EURY</name>
<evidence type="ECO:0000313" key="1">
    <source>
        <dbReference type="EMBL" id="SFR36701.1"/>
    </source>
</evidence>
<dbReference type="STRING" id="555875.SAMN04488124_0807"/>
<reference evidence="2" key="1">
    <citation type="submission" date="2016-10" db="EMBL/GenBank/DDBJ databases">
        <authorList>
            <person name="Varghese N."/>
            <person name="Submissions S."/>
        </authorList>
    </citation>
    <scope>NUCLEOTIDE SEQUENCE [LARGE SCALE GENOMIC DNA]</scope>
    <source>
        <strain evidence="2">CGMCC 1.8711</strain>
    </source>
</reference>
<accession>A0A1I6G3J8</accession>
<dbReference type="InterPro" id="IPR006311">
    <property type="entry name" value="TAT_signal"/>
</dbReference>
<sequence>MPSTEIGRRRFLAAAGTTALATLAGCSDRLATETGGDASTLTFRVFPFDTGLRDRYVTDLNQTRVPWDEAAFAAARNDSEYTTQYVEPFPTREPVWAEFGGTYYHLDEVVVGEEEVTHPVLRLQEERRVSEDESGAPPAVDHGDLPQVDRKAVQVAYMAARARGNVGGVPWGLVQRGGYVYRDGEATEDSDLLADDAPSYVTFRDRVWAVELATETFHEAVYRPVAEPVAESDAEMEAVIRGTLVGARLDPESLSESEREILSDARTDGYVAEHPFPDAFVSLLKRLDERAYADGNVSKDGGADDYPRRTVVRYGDEYFEYRLRLDEAGEN</sequence>
<dbReference type="PROSITE" id="PS51318">
    <property type="entry name" value="TAT"/>
    <property type="match status" value="1"/>
</dbReference>
<protein>
    <submittedName>
        <fullName evidence="1">Uncharacterized protein</fullName>
    </submittedName>
</protein>